<keyword evidence="2" id="KW-1185">Reference proteome</keyword>
<proteinExistence type="predicted"/>
<dbReference type="EMBL" id="VCNI01000008">
    <property type="protein sequence ID" value="TMU50395.1"/>
    <property type="molecule type" value="Genomic_DNA"/>
</dbReference>
<dbReference type="Proteomes" id="UP000751614">
    <property type="component" value="Unassembled WGS sequence"/>
</dbReference>
<dbReference type="RefSeq" id="WP_138839518.1">
    <property type="nucleotide sequence ID" value="NZ_VCNI01000008.1"/>
</dbReference>
<name>A0ABY2WG85_9FLAO</name>
<evidence type="ECO:0000313" key="1">
    <source>
        <dbReference type="EMBL" id="TMU50395.1"/>
    </source>
</evidence>
<accession>A0ABY2WG85</accession>
<comment type="caution">
    <text evidence="1">The sequence shown here is derived from an EMBL/GenBank/DDBJ whole genome shotgun (WGS) entry which is preliminary data.</text>
</comment>
<reference evidence="1 2" key="1">
    <citation type="submission" date="2019-05" db="EMBL/GenBank/DDBJ databases">
        <title>Flagellimonas sp. AsT0115, sp. nov., isolated from a marine red algae, Asparagopsis taxiformis.</title>
        <authorList>
            <person name="Kim J."/>
            <person name="Jeong S.E."/>
            <person name="Jeon C.O."/>
        </authorList>
    </citation>
    <scope>NUCLEOTIDE SEQUENCE [LARGE SCALE GENOMIC DNA]</scope>
    <source>
        <strain evidence="1 2">AsT0115</strain>
    </source>
</reference>
<sequence>MRKLMKPTLPLIPMGTFFPCVREKQIKTSPEQTGSGWKLVYQNDKNGNGLKGNIDALITGTRNGYDVRMGWDWKGQLGDAVLIFGHVAEPLSMSIIQNENVSAIIDPHPFLKSYVNIDSRDLGEAGHIWQCIMTKGTLIHKFLTAPPTNRSKIGLKTRK</sequence>
<gene>
    <name evidence="1" type="ORF">FGG15_19805</name>
</gene>
<evidence type="ECO:0000313" key="2">
    <source>
        <dbReference type="Proteomes" id="UP000751614"/>
    </source>
</evidence>
<protein>
    <submittedName>
        <fullName evidence="1">Uncharacterized protein</fullName>
    </submittedName>
</protein>
<organism evidence="1 2">
    <name type="scientific">Flagellimonas algicola</name>
    <dbReference type="NCBI Taxonomy" id="2583815"/>
    <lineage>
        <taxon>Bacteria</taxon>
        <taxon>Pseudomonadati</taxon>
        <taxon>Bacteroidota</taxon>
        <taxon>Flavobacteriia</taxon>
        <taxon>Flavobacteriales</taxon>
        <taxon>Flavobacteriaceae</taxon>
        <taxon>Flagellimonas</taxon>
    </lineage>
</organism>